<dbReference type="PANTHER" id="PTHR12302">
    <property type="entry name" value="EBNA2 BINDING PROTEIN P100"/>
    <property type="match status" value="1"/>
</dbReference>
<dbReference type="Gene3D" id="2.40.50.90">
    <property type="match status" value="1"/>
</dbReference>
<proteinExistence type="predicted"/>
<feature type="domain" description="TNase-like" evidence="4">
    <location>
        <begin position="34"/>
        <end position="168"/>
    </location>
</feature>
<dbReference type="RefSeq" id="WP_101177506.1">
    <property type="nucleotide sequence ID" value="NZ_PISE01000025.1"/>
</dbReference>
<evidence type="ECO:0000313" key="6">
    <source>
        <dbReference type="Proteomes" id="UP000233375"/>
    </source>
</evidence>
<keyword evidence="1" id="KW-0540">Nuclease</keyword>
<dbReference type="InterPro" id="IPR035437">
    <property type="entry name" value="SNase_OB-fold_sf"/>
</dbReference>
<comment type="caution">
    <text evidence="5">The sequence shown here is derived from an EMBL/GenBank/DDBJ whole genome shotgun (WGS) entry which is preliminary data.</text>
</comment>
<keyword evidence="2" id="KW-0255">Endonuclease</keyword>
<dbReference type="PROSITE" id="PS50830">
    <property type="entry name" value="TNASE_3"/>
    <property type="match status" value="1"/>
</dbReference>
<dbReference type="PROSITE" id="PS01284">
    <property type="entry name" value="TNASE_2"/>
    <property type="match status" value="1"/>
</dbReference>
<dbReference type="CDD" id="cd00175">
    <property type="entry name" value="SNc"/>
    <property type="match status" value="1"/>
</dbReference>
<dbReference type="GO" id="GO:0003676">
    <property type="term" value="F:nucleic acid binding"/>
    <property type="evidence" value="ECO:0007669"/>
    <property type="project" value="InterPro"/>
</dbReference>
<dbReference type="AlphaFoldDB" id="A0A2N0Z1N1"/>
<evidence type="ECO:0000256" key="1">
    <source>
        <dbReference type="ARBA" id="ARBA00022722"/>
    </source>
</evidence>
<dbReference type="GO" id="GO:0004519">
    <property type="term" value="F:endonuclease activity"/>
    <property type="evidence" value="ECO:0007669"/>
    <property type="project" value="UniProtKB-KW"/>
</dbReference>
<protein>
    <submittedName>
        <fullName evidence="5">Nuclease</fullName>
    </submittedName>
</protein>
<dbReference type="SUPFAM" id="SSF50199">
    <property type="entry name" value="Staphylococcal nuclease"/>
    <property type="match status" value="1"/>
</dbReference>
<keyword evidence="6" id="KW-1185">Reference proteome</keyword>
<dbReference type="Pfam" id="PF00565">
    <property type="entry name" value="SNase"/>
    <property type="match status" value="1"/>
</dbReference>
<keyword evidence="3" id="KW-0378">Hydrolase</keyword>
<evidence type="ECO:0000313" key="5">
    <source>
        <dbReference type="EMBL" id="PKG23399.1"/>
    </source>
</evidence>
<evidence type="ECO:0000256" key="3">
    <source>
        <dbReference type="ARBA" id="ARBA00022801"/>
    </source>
</evidence>
<dbReference type="Proteomes" id="UP000233375">
    <property type="component" value="Unassembled WGS sequence"/>
</dbReference>
<gene>
    <name evidence="5" type="ORF">CWS01_12350</name>
</gene>
<sequence length="243" mass="27715">MKNLYRYVVILFIFLVLTSCSLMDSAVEEKSDNKQVNVTLDKAIDGDTISVIYKGNKESVRFLLVDTPETAHPRLGIQPYGKEAKEFTKQLVEDADKLQLEFDIGQNRDKYGRLLAYVYADGEMVQKQLLKKGLARVAYIYDPNTRYVDVFTDIQKEAQKSGIGIWSVENYAQEDGFHKEVITEDSQEEVEKEQGKGCLIKGNITANDKIYHTPDSPWYKQTKAEKMFCTEKEAQAAGFRAPK</sequence>
<dbReference type="PANTHER" id="PTHR12302:SF3">
    <property type="entry name" value="SERINE_THREONINE-PROTEIN KINASE 31"/>
    <property type="match status" value="1"/>
</dbReference>
<evidence type="ECO:0000259" key="4">
    <source>
        <dbReference type="PROSITE" id="PS50830"/>
    </source>
</evidence>
<dbReference type="GO" id="GO:0016787">
    <property type="term" value="F:hydrolase activity"/>
    <property type="evidence" value="ECO:0007669"/>
    <property type="project" value="UniProtKB-KW"/>
</dbReference>
<evidence type="ECO:0000256" key="2">
    <source>
        <dbReference type="ARBA" id="ARBA00022759"/>
    </source>
</evidence>
<organism evidence="5 6">
    <name type="scientific">Niallia nealsonii</name>
    <dbReference type="NCBI Taxonomy" id="115979"/>
    <lineage>
        <taxon>Bacteria</taxon>
        <taxon>Bacillati</taxon>
        <taxon>Bacillota</taxon>
        <taxon>Bacilli</taxon>
        <taxon>Bacillales</taxon>
        <taxon>Bacillaceae</taxon>
        <taxon>Niallia</taxon>
    </lineage>
</organism>
<dbReference type="PROSITE" id="PS51257">
    <property type="entry name" value="PROKAR_LIPOPROTEIN"/>
    <property type="match status" value="1"/>
</dbReference>
<reference evidence="5 6" key="1">
    <citation type="journal article" date="2003" name="Int. J. Syst. Evol. Microbiol.">
        <title>Bacillus nealsonii sp. nov., isolated from a spacecraft-assembly facility, whose spores are gamma-radiation resistant.</title>
        <authorList>
            <person name="Venkateswaran K."/>
            <person name="Kempf M."/>
            <person name="Chen F."/>
            <person name="Satomi M."/>
            <person name="Nicholson W."/>
            <person name="Kern R."/>
        </authorList>
    </citation>
    <scope>NUCLEOTIDE SEQUENCE [LARGE SCALE GENOMIC DNA]</scope>
    <source>
        <strain evidence="5 6">FO-92</strain>
    </source>
</reference>
<name>A0A2N0Z1N1_9BACI</name>
<dbReference type="SMART" id="SM00318">
    <property type="entry name" value="SNc"/>
    <property type="match status" value="1"/>
</dbReference>
<dbReference type="InterPro" id="IPR016071">
    <property type="entry name" value="Staphylococal_nuclease_OB-fold"/>
</dbReference>
<dbReference type="EMBL" id="PISE01000025">
    <property type="protein sequence ID" value="PKG23399.1"/>
    <property type="molecule type" value="Genomic_DNA"/>
</dbReference>
<dbReference type="OrthoDB" id="4376109at2"/>
<dbReference type="InterPro" id="IPR002071">
    <property type="entry name" value="Thermonucl_AS"/>
</dbReference>
<accession>A0A2N0Z1N1</accession>